<name>A0A813M6C1_9BILA</name>
<organism evidence="1 2">
    <name type="scientific">Brachionus calyciflorus</name>
    <dbReference type="NCBI Taxonomy" id="104777"/>
    <lineage>
        <taxon>Eukaryota</taxon>
        <taxon>Metazoa</taxon>
        <taxon>Spiralia</taxon>
        <taxon>Gnathifera</taxon>
        <taxon>Rotifera</taxon>
        <taxon>Eurotatoria</taxon>
        <taxon>Monogononta</taxon>
        <taxon>Pseudotrocha</taxon>
        <taxon>Ploima</taxon>
        <taxon>Brachionidae</taxon>
        <taxon>Brachionus</taxon>
    </lineage>
</organism>
<dbReference type="OrthoDB" id="10014409at2759"/>
<keyword evidence="2" id="KW-1185">Reference proteome</keyword>
<dbReference type="AlphaFoldDB" id="A0A813M6C1"/>
<gene>
    <name evidence="1" type="ORF">OXX778_LOCUS1371</name>
</gene>
<proteinExistence type="predicted"/>
<protein>
    <recommendedName>
        <fullName evidence="3">Reverse transcriptase domain-containing protein</fullName>
    </recommendedName>
</protein>
<evidence type="ECO:0008006" key="3">
    <source>
        <dbReference type="Google" id="ProtNLM"/>
    </source>
</evidence>
<reference evidence="1" key="1">
    <citation type="submission" date="2021-02" db="EMBL/GenBank/DDBJ databases">
        <authorList>
            <person name="Nowell W R."/>
        </authorList>
    </citation>
    <scope>NUCLEOTIDE SEQUENCE</scope>
    <source>
        <strain evidence="1">Ploen Becks lab</strain>
    </source>
</reference>
<dbReference type="EMBL" id="CAJNOC010000085">
    <property type="protein sequence ID" value="CAF0713675.1"/>
    <property type="molecule type" value="Genomic_DNA"/>
</dbReference>
<evidence type="ECO:0000313" key="2">
    <source>
        <dbReference type="Proteomes" id="UP000663879"/>
    </source>
</evidence>
<evidence type="ECO:0000313" key="1">
    <source>
        <dbReference type="EMBL" id="CAF0713675.1"/>
    </source>
</evidence>
<dbReference type="Proteomes" id="UP000663879">
    <property type="component" value="Unassembled WGS sequence"/>
</dbReference>
<accession>A0A813M6C1</accession>
<sequence length="154" mass="18012">MWTLKQAIEIAKQTKSCRYVCSLDESKAFDKVNRTILWWQFIQNMSFKPKTEPLLEIISQTETDIIIDKIKIEIIAYTDNVLLVSSTKSSPQKCLDLITKFGEEYEIQFNPINIHYIVFDFSQNKSTMKDSCLKLSGLNIERLDSIKYLKMQID</sequence>
<comment type="caution">
    <text evidence="1">The sequence shown here is derived from an EMBL/GenBank/DDBJ whole genome shotgun (WGS) entry which is preliminary data.</text>
</comment>